<reference evidence="3" key="1">
    <citation type="submission" date="2016-05" db="EMBL/GenBank/DDBJ databases">
        <title>Comparative genomics of biotechnologically important yeasts.</title>
        <authorList>
            <consortium name="DOE Joint Genome Institute"/>
            <person name="Riley R."/>
            <person name="Haridas S."/>
            <person name="Wolfe K.H."/>
            <person name="Lopes M.R."/>
            <person name="Hittinger C.T."/>
            <person name="Goker M."/>
            <person name="Salamov A."/>
            <person name="Wisecaver J."/>
            <person name="Long T.M."/>
            <person name="Aerts A.L."/>
            <person name="Barry K."/>
            <person name="Choi C."/>
            <person name="Clum A."/>
            <person name="Coughlan A.Y."/>
            <person name="Deshpande S."/>
            <person name="Douglass A.P."/>
            <person name="Hanson S.J."/>
            <person name="Klenk H.-P."/>
            <person name="Labutti K."/>
            <person name="Lapidus A."/>
            <person name="Lindquist E."/>
            <person name="Lipzen A."/>
            <person name="Meier-Kolthoff J.P."/>
            <person name="Ohm R.A."/>
            <person name="Otillar R.P."/>
            <person name="Pangilinan J."/>
            <person name="Peng Y."/>
            <person name="Rokas A."/>
            <person name="Rosa C.A."/>
            <person name="Scheuner C."/>
            <person name="Sibirny A.A."/>
            <person name="Slot J.C."/>
            <person name="Stielow J.B."/>
            <person name="Sun H."/>
            <person name="Kurtzman C.P."/>
            <person name="Blackwell M."/>
            <person name="Grigoriev I.V."/>
            <person name="Jeffries T.W."/>
        </authorList>
    </citation>
    <scope>NUCLEOTIDE SEQUENCE [LARGE SCALE GENOMIC DNA]</scope>
    <source>
        <strain evidence="3">NRRL Y-12698</strain>
    </source>
</reference>
<evidence type="ECO:0000256" key="1">
    <source>
        <dbReference type="SAM" id="MobiDB-lite"/>
    </source>
</evidence>
<dbReference type="GeneID" id="30150572"/>
<dbReference type="AlphaFoldDB" id="A0A1E3QZF2"/>
<organism evidence="2 3">
    <name type="scientific">Babjeviella inositovora NRRL Y-12698</name>
    <dbReference type="NCBI Taxonomy" id="984486"/>
    <lineage>
        <taxon>Eukaryota</taxon>
        <taxon>Fungi</taxon>
        <taxon>Dikarya</taxon>
        <taxon>Ascomycota</taxon>
        <taxon>Saccharomycotina</taxon>
        <taxon>Pichiomycetes</taxon>
        <taxon>Serinales incertae sedis</taxon>
        <taxon>Babjeviella</taxon>
    </lineage>
</organism>
<evidence type="ECO:0000313" key="3">
    <source>
        <dbReference type="Proteomes" id="UP000094336"/>
    </source>
</evidence>
<feature type="region of interest" description="Disordered" evidence="1">
    <location>
        <begin position="48"/>
        <end position="68"/>
    </location>
</feature>
<name>A0A1E3QZF2_9ASCO</name>
<gene>
    <name evidence="2" type="ORF">BABINDRAFT_80111</name>
</gene>
<dbReference type="Proteomes" id="UP000094336">
    <property type="component" value="Unassembled WGS sequence"/>
</dbReference>
<proteinExistence type="predicted"/>
<dbReference type="EMBL" id="KV454426">
    <property type="protein sequence ID" value="ODQ83050.1"/>
    <property type="molecule type" value="Genomic_DNA"/>
</dbReference>
<accession>A0A1E3QZF2</accession>
<evidence type="ECO:0000313" key="2">
    <source>
        <dbReference type="EMBL" id="ODQ83050.1"/>
    </source>
</evidence>
<protein>
    <submittedName>
        <fullName evidence="2">Uncharacterized protein</fullName>
    </submittedName>
</protein>
<keyword evidence="3" id="KW-1185">Reference proteome</keyword>
<sequence length="174" mass="19166">MATLHIGPVPPNVSSVEKSPALLHLGLITSYVNSNVFPAALPGDSWDTHGGTAKKDKQTSPHPSFKPQKTAYSICEGRRNHMLGRSTLRNVCTSTIAARLQLGRIKSRGHPIRTDRGRSTHNAPIIHTDGRMEKGLMALSGITRAPLHLSERESWSDTYRLHYRYSGAAHLPYP</sequence>
<dbReference type="RefSeq" id="XP_018988378.1">
    <property type="nucleotide sequence ID" value="XM_019132719.1"/>
</dbReference>